<dbReference type="GO" id="GO:0006397">
    <property type="term" value="P:mRNA processing"/>
    <property type="evidence" value="ECO:0007669"/>
    <property type="project" value="UniProtKB-KW"/>
</dbReference>
<dbReference type="InterPro" id="IPR030844">
    <property type="entry name" value="PAN3"/>
</dbReference>
<comment type="domain">
    <text evidence="8">Contains a pseudokinase domain. The protein kinase domain is predicted to be catalytically inactive because some of the residues important for catalytic activity are substituted and it lacks the equivalent of the binding site for a peptide substrate. However, it has retained an ATP-binding site and ATP-binding is required for mRNA degradation, stimulating the activity of the PAN2 nuclease in vitro. The nucleotide-binding site is juxtaposed to the RNase active site of PAN2 in the complex and may actually bind nucleosides of a poly(A) RNA rather than ATP, feeding the poly(A)-tail to the active site of the deadenylase and thus increasing the efficiency with which this distributive enzyme degrades oligo(A) RNAs.</text>
</comment>
<keyword evidence="3 8" id="KW-0507">mRNA processing</keyword>
<keyword evidence="2 8" id="KW-0963">Cytoplasm</keyword>
<dbReference type="GO" id="GO:0008143">
    <property type="term" value="F:poly(A) binding"/>
    <property type="evidence" value="ECO:0007669"/>
    <property type="project" value="TreeGrafter"/>
</dbReference>
<comment type="subunit">
    <text evidence="8">Homodimer. Forms a heterotrimer with a catalytic subunit PAN2 to form the poly(A)-nuclease (PAN) deadenylation complex. Interacts (via PAM-2 motif) with poly(A)-binding protein PAB1 (via PABC domain), conferring substrate specificity of the enzyme complex.</text>
</comment>
<comment type="domain">
    <text evidence="8">The pseudokinase domain, the coiled-coil (CC), and C-terminal knob domain (CK) form a structural unit (PKC) that forms an extensive high-affinity interaction surface for PAN2.</text>
</comment>
<dbReference type="FunFam" id="1.10.287.3700:FF:000001">
    <property type="entry name" value="PAN2-PAN3 deadenylation complex subunit PAN3"/>
    <property type="match status" value="1"/>
</dbReference>
<accession>A0AAX6MV76</accession>
<keyword evidence="5" id="KW-0862">Zinc</keyword>
<evidence type="ECO:0000256" key="3">
    <source>
        <dbReference type="ARBA" id="ARBA00022664"/>
    </source>
</evidence>
<dbReference type="InterPro" id="IPR000719">
    <property type="entry name" value="Prot_kinase_dom"/>
</dbReference>
<keyword evidence="4 8" id="KW-0547">Nucleotide-binding</keyword>
<dbReference type="EMBL" id="JBANMG010000002">
    <property type="protein sequence ID" value="KAK6956426.1"/>
    <property type="molecule type" value="Genomic_DNA"/>
</dbReference>
<evidence type="ECO:0000313" key="12">
    <source>
        <dbReference type="Proteomes" id="UP001369815"/>
    </source>
</evidence>
<evidence type="ECO:0000256" key="4">
    <source>
        <dbReference type="ARBA" id="ARBA00022741"/>
    </source>
</evidence>
<dbReference type="SMART" id="SM00220">
    <property type="entry name" value="S_TKc"/>
    <property type="match status" value="1"/>
</dbReference>
<evidence type="ECO:0000256" key="9">
    <source>
        <dbReference type="SAM" id="MobiDB-lite"/>
    </source>
</evidence>
<evidence type="ECO:0000256" key="5">
    <source>
        <dbReference type="ARBA" id="ARBA00022771"/>
    </source>
</evidence>
<evidence type="ECO:0000259" key="10">
    <source>
        <dbReference type="SMART" id="SM00220"/>
    </source>
</evidence>
<evidence type="ECO:0000256" key="8">
    <source>
        <dbReference type="HAMAP-Rule" id="MF_03181"/>
    </source>
</evidence>
<dbReference type="AlphaFoldDB" id="A0AAX6MV76"/>
<feature type="region of interest" description="Knob domain" evidence="8">
    <location>
        <begin position="589"/>
        <end position="690"/>
    </location>
</feature>
<feature type="region of interest" description="Disordered" evidence="9">
    <location>
        <begin position="101"/>
        <end position="156"/>
    </location>
</feature>
<feature type="compositionally biased region" description="Polar residues" evidence="9">
    <location>
        <begin position="114"/>
        <end position="156"/>
    </location>
</feature>
<comment type="caution">
    <text evidence="8">Lacks conserved residue(s) required for the propagation of feature annotation.</text>
</comment>
<keyword evidence="5" id="KW-0479">Metal-binding</keyword>
<gene>
    <name evidence="8" type="primary">PAN3</name>
    <name evidence="11" type="ORF">Daesc_001703</name>
</gene>
<evidence type="ECO:0000256" key="6">
    <source>
        <dbReference type="ARBA" id="ARBA00022840"/>
    </source>
</evidence>
<dbReference type="Gene3D" id="1.10.287.3700">
    <property type="match status" value="1"/>
</dbReference>
<dbReference type="PANTHER" id="PTHR12272">
    <property type="entry name" value="DEADENYLATION COMPLEX SUBUNIT PAN3"/>
    <property type="match status" value="1"/>
</dbReference>
<dbReference type="GO" id="GO:0000932">
    <property type="term" value="C:P-body"/>
    <property type="evidence" value="ECO:0007669"/>
    <property type="project" value="TreeGrafter"/>
</dbReference>
<feature type="binding site" evidence="8">
    <location>
        <begin position="448"/>
        <end position="449"/>
    </location>
    <ligand>
        <name>ATP</name>
        <dbReference type="ChEBI" id="CHEBI:30616"/>
    </ligand>
</feature>
<dbReference type="GO" id="GO:0000289">
    <property type="term" value="P:nuclear-transcribed mRNA poly(A) tail shortening"/>
    <property type="evidence" value="ECO:0007669"/>
    <property type="project" value="UniProtKB-UniRule"/>
</dbReference>
<dbReference type="Proteomes" id="UP001369815">
    <property type="component" value="Unassembled WGS sequence"/>
</dbReference>
<dbReference type="Gene3D" id="1.10.510.10">
    <property type="entry name" value="Transferase(Phosphotransferase) domain 1"/>
    <property type="match status" value="1"/>
</dbReference>
<feature type="compositionally biased region" description="Low complexity" evidence="9">
    <location>
        <begin position="101"/>
        <end position="113"/>
    </location>
</feature>
<dbReference type="Gene3D" id="1.20.5.5160">
    <property type="match status" value="1"/>
</dbReference>
<dbReference type="GO" id="GO:0008270">
    <property type="term" value="F:zinc ion binding"/>
    <property type="evidence" value="ECO:0007669"/>
    <property type="project" value="UniProtKB-KW"/>
</dbReference>
<sequence>MLESPEASASYWAQRFFGDLETSARNPTIPCRSSFSPHLGTRITVIPNSLIQNQESDMSPTHKSSSVPPRWPSPWKDILPGSSPIVNQESPAGLYNYNASSSVSHANPSSSGSKKSLNVESPSFTPTQLGGKKSNFSTNATPFTPRGASTSTNSTLQQDAGTTLFKSAPFPDFAPQNYDLNTATTTNGSTDGGSLGYDPFTMSSVNQALPSAQYNPYADDHNALAGAGAPYYAAQNSYTAPTQPLQYHLYYPITTGRENMQPYQRQVYDLFLPESLREDLQKRSEATRQVLPSQPGVQLPNLQHYHSLVPLDTKLRSTASTFGLPSWVFKATSRKNGNTFCLRRIEGFRLTNEEAIKAVNSWKKITHPNIVTTIEAFTTRDFNDSSLVFVHSYHPLSKTLSEHHFATNRFGRPAPVSERVLWSYLVQLASALKAIHKAKLAARCIDINKVILTEKNRVRLGACSILDVLNFEASRRIEELQQEDFYSLGRLILSIATNTPPRNLADPRPALEQLGRTYSPELKERISWLLSTPQNVATKTAEHLVYDLAQHMDETLVASFNTQDEVTAHLGRELENGRLVRLMAKLGTINERPEFDNDPNWAETSERYTLKLFRDYVFHQVDAQGNPVVDLGHIISCLNKLDAGIDERIYLTSRDHQSTFVVSYKELKKQVQSAFSDLLKGANKPQANRY</sequence>
<evidence type="ECO:0000313" key="11">
    <source>
        <dbReference type="EMBL" id="KAK6956426.1"/>
    </source>
</evidence>
<keyword evidence="5" id="KW-0863">Zinc-finger</keyword>
<reference evidence="11 12" key="1">
    <citation type="journal article" date="2024" name="Front Chem Biol">
        <title>Unveiling the potential of Daldinia eschscholtzii MFLUCC 19-0629 through bioactivity and bioinformatics studies for enhanced sustainable agriculture production.</title>
        <authorList>
            <person name="Brooks S."/>
            <person name="Weaver J.A."/>
            <person name="Klomchit A."/>
            <person name="Alharthi S.A."/>
            <person name="Onlamun T."/>
            <person name="Nurani R."/>
            <person name="Vong T.K."/>
            <person name="Alberti F."/>
            <person name="Greco C."/>
        </authorList>
    </citation>
    <scope>NUCLEOTIDE SEQUENCE [LARGE SCALE GENOMIC DNA]</scope>
    <source>
        <strain evidence="11">MFLUCC 19-0629</strain>
    </source>
</reference>
<name>A0AAX6MV76_9PEZI</name>
<comment type="caution">
    <text evidence="11">The sequence shown here is derived from an EMBL/GenBank/DDBJ whole genome shotgun (WGS) entry which is preliminary data.</text>
</comment>
<keyword evidence="7 8" id="KW-0175">Coiled coil</keyword>
<keyword evidence="6 8" id="KW-0067">ATP-binding</keyword>
<dbReference type="InterPro" id="IPR011009">
    <property type="entry name" value="Kinase-like_dom_sf"/>
</dbReference>
<dbReference type="HAMAP" id="MF_03181">
    <property type="entry name" value="PAN3"/>
    <property type="match status" value="1"/>
</dbReference>
<dbReference type="PANTHER" id="PTHR12272:SF11">
    <property type="entry name" value="PAN2-PAN3 DEADENYLATION COMPLEX SUBUNIT PAN3"/>
    <property type="match status" value="1"/>
</dbReference>
<dbReference type="GO" id="GO:0004672">
    <property type="term" value="F:protein kinase activity"/>
    <property type="evidence" value="ECO:0007669"/>
    <property type="project" value="InterPro"/>
</dbReference>
<feature type="coiled-coil region" evidence="8">
    <location>
        <begin position="550"/>
        <end position="588"/>
    </location>
</feature>
<evidence type="ECO:0000256" key="7">
    <source>
        <dbReference type="ARBA" id="ARBA00023054"/>
    </source>
</evidence>
<evidence type="ECO:0000256" key="2">
    <source>
        <dbReference type="ARBA" id="ARBA00022490"/>
    </source>
</evidence>
<comment type="function">
    <text evidence="8">Regulatory subunit of the poly(A)-nuclease (PAN) deadenylation complex, one of two cytoplasmic mRNA deadenylases involved in mRNA turnover. PAN specifically shortens poly(A) tails of RNA and the activity is stimulated by poly(A)-binding protein PAB1. PAN deadenylation is followed by rapid degradation of the shortened mRNA tails by the CCR4-NOT complex. Deadenylated mRNAs are then degraded by two alternative mechanisms, namely exosome-mediated 3'-5' exonucleolytic degradation, or deadenlyation-dependent mRNA decaping and subsequent 5'-3' exonucleolytic degradation by XRN1. May also be involved in post-transcriptional maturation of mRNA poly(A) tails. PAN3 acts as a positive regulator for PAN activity, recruiting the catalytic subunit PAN2 to mRNA via its interaction with RNA and with PAB1.</text>
</comment>
<organism evidence="11 12">
    <name type="scientific">Daldinia eschscholtzii</name>
    <dbReference type="NCBI Taxonomy" id="292717"/>
    <lineage>
        <taxon>Eukaryota</taxon>
        <taxon>Fungi</taxon>
        <taxon>Dikarya</taxon>
        <taxon>Ascomycota</taxon>
        <taxon>Pezizomycotina</taxon>
        <taxon>Sordariomycetes</taxon>
        <taxon>Xylariomycetidae</taxon>
        <taxon>Xylariales</taxon>
        <taxon>Hypoxylaceae</taxon>
        <taxon>Daldinia</taxon>
    </lineage>
</organism>
<dbReference type="GO" id="GO:0005524">
    <property type="term" value="F:ATP binding"/>
    <property type="evidence" value="ECO:0007669"/>
    <property type="project" value="UniProtKB-UniRule"/>
</dbReference>
<dbReference type="SUPFAM" id="SSF56112">
    <property type="entry name" value="Protein kinase-like (PK-like)"/>
    <property type="match status" value="1"/>
</dbReference>
<feature type="domain" description="Protein kinase" evidence="10">
    <location>
        <begin position="328"/>
        <end position="546"/>
    </location>
</feature>
<comment type="similarity">
    <text evidence="8">Belongs to the protein kinase superfamily. PAN3 family.</text>
</comment>
<feature type="binding site" evidence="8">
    <location>
        <position position="343"/>
    </location>
    <ligand>
        <name>ATP</name>
        <dbReference type="ChEBI" id="CHEBI:30616"/>
    </ligand>
</feature>
<comment type="domain">
    <text evidence="8">The N-terminal zinc finger binds to poly(A) RNA.</text>
</comment>
<proteinExistence type="inferred from homology"/>
<comment type="subcellular location">
    <subcellularLocation>
        <location evidence="1 8">Cytoplasm</location>
    </subcellularLocation>
</comment>
<dbReference type="InterPro" id="IPR041332">
    <property type="entry name" value="Pan3_CK"/>
</dbReference>
<dbReference type="GO" id="GO:0031251">
    <property type="term" value="C:PAN complex"/>
    <property type="evidence" value="ECO:0007669"/>
    <property type="project" value="UniProtKB-UniRule"/>
</dbReference>
<keyword evidence="12" id="KW-1185">Reference proteome</keyword>
<protein>
    <recommendedName>
        <fullName evidence="8">PAN2-PAN3 deadenylation complex subunit PAN3</fullName>
    </recommendedName>
    <alternativeName>
        <fullName evidence="8">PAB1P-dependent poly(A)-specific ribonuclease</fullName>
    </alternativeName>
    <alternativeName>
        <fullName evidence="8">Poly(A)-nuclease deadenylation complex subunit 3</fullName>
        <shortName evidence="8">PAN deadenylation complex subunit 3</shortName>
    </alternativeName>
</protein>
<evidence type="ECO:0000256" key="1">
    <source>
        <dbReference type="ARBA" id="ARBA00004496"/>
    </source>
</evidence>
<dbReference type="Pfam" id="PF18101">
    <property type="entry name" value="Pan3_CK"/>
    <property type="match status" value="1"/>
</dbReference>